<dbReference type="InterPro" id="IPR004017">
    <property type="entry name" value="Cys_rich_dom"/>
</dbReference>
<protein>
    <recommendedName>
        <fullName evidence="1">Lactate utilization protein A</fullName>
    </recommendedName>
</protein>
<dbReference type="EMBL" id="AFVQ02000044">
    <property type="protein sequence ID" value="KLI03296.1"/>
    <property type="molecule type" value="Genomic_DNA"/>
</dbReference>
<dbReference type="InterPro" id="IPR022822">
    <property type="entry name" value="LutA"/>
</dbReference>
<evidence type="ECO:0000313" key="4">
    <source>
        <dbReference type="Proteomes" id="UP000035553"/>
    </source>
</evidence>
<sequence>MKVSLFTTCLGEFFYVDVLKDVTEILERLGCEVDVPEGQICCGQPAYNSGYAKDTKGPAKQMIKAFEHSDYIVCPSGSCATMFHEYPNFFSDEPEWEDRAKQVAAKTYEFTQFIVRVLGVVDVGAEYHARATLHTSCHMTRLLGERESHYTLLKHVKGLELVPLPNNYDCCGFGGTFSVKMFPISEQMVDEKIRHIEETKADVLVGADASCLMNIGGRMNRLGKPIKVLHIAQILNSHQGKGDERDADESRKSTIL</sequence>
<comment type="similarity">
    <text evidence="1">Belongs to the LutA/YkgE family.</text>
</comment>
<feature type="domain" description="Cysteine-rich" evidence="2">
    <location>
        <begin position="3"/>
        <end position="83"/>
    </location>
</feature>
<name>A0A0U1QRP0_9BACL</name>
<dbReference type="PANTHER" id="PTHR30296">
    <property type="entry name" value="UNCHARACTERIZED PROTEIN YKGE"/>
    <property type="match status" value="1"/>
</dbReference>
<accession>A0A0U1QRP0</accession>
<dbReference type="PANTHER" id="PTHR30296:SF0">
    <property type="entry name" value="LACTATE UTILIZATION PROTEIN A"/>
    <property type="match status" value="1"/>
</dbReference>
<dbReference type="GO" id="GO:0005829">
    <property type="term" value="C:cytosol"/>
    <property type="evidence" value="ECO:0007669"/>
    <property type="project" value="TreeGrafter"/>
</dbReference>
<keyword evidence="4" id="KW-1185">Reference proteome</keyword>
<evidence type="ECO:0000259" key="2">
    <source>
        <dbReference type="Pfam" id="PF02754"/>
    </source>
</evidence>
<reference evidence="3 4" key="1">
    <citation type="journal article" date="2011" name="J. Bacteriol.">
        <title>Draft genome sequence of Sporolactobacillus inulinus strain CASD, an efficient D-lactic acid-producing bacterium with high-concentration lactate tolerance capability.</title>
        <authorList>
            <person name="Yu B."/>
            <person name="Su F."/>
            <person name="Wang L."/>
            <person name="Xu K."/>
            <person name="Zhao B."/>
            <person name="Xu P."/>
        </authorList>
    </citation>
    <scope>NUCLEOTIDE SEQUENCE [LARGE SCALE GENOMIC DNA]</scope>
    <source>
        <strain evidence="3 4">CASD</strain>
    </source>
</reference>
<dbReference type="OrthoDB" id="9770306at2"/>
<comment type="caution">
    <text evidence="3">The sequence shown here is derived from an EMBL/GenBank/DDBJ whole genome shotgun (WGS) entry which is preliminary data.</text>
</comment>
<dbReference type="Proteomes" id="UP000035553">
    <property type="component" value="Unassembled WGS sequence"/>
</dbReference>
<evidence type="ECO:0000313" key="3">
    <source>
        <dbReference type="EMBL" id="KLI03296.1"/>
    </source>
</evidence>
<dbReference type="GO" id="GO:0016491">
    <property type="term" value="F:oxidoreductase activity"/>
    <property type="evidence" value="ECO:0007669"/>
    <property type="project" value="UniProtKB-ARBA"/>
</dbReference>
<dbReference type="HAMAP" id="MF_02105">
    <property type="entry name" value="LutA"/>
    <property type="match status" value="1"/>
</dbReference>
<dbReference type="AlphaFoldDB" id="A0A0U1QRP0"/>
<feature type="domain" description="Cysteine-rich" evidence="2">
    <location>
        <begin position="132"/>
        <end position="215"/>
    </location>
</feature>
<organism evidence="3 4">
    <name type="scientific">Sporolactobacillus inulinus CASD</name>
    <dbReference type="NCBI Taxonomy" id="1069536"/>
    <lineage>
        <taxon>Bacteria</taxon>
        <taxon>Bacillati</taxon>
        <taxon>Bacillota</taxon>
        <taxon>Bacilli</taxon>
        <taxon>Bacillales</taxon>
        <taxon>Sporolactobacillaceae</taxon>
        <taxon>Sporolactobacillus</taxon>
    </lineage>
</organism>
<dbReference type="GO" id="GO:0006089">
    <property type="term" value="P:lactate metabolic process"/>
    <property type="evidence" value="ECO:0007669"/>
    <property type="project" value="UniProtKB-UniRule"/>
</dbReference>
<gene>
    <name evidence="1" type="primary">lutA</name>
    <name evidence="3" type="ORF">SINU_03580</name>
</gene>
<evidence type="ECO:0000256" key="1">
    <source>
        <dbReference type="HAMAP-Rule" id="MF_02105"/>
    </source>
</evidence>
<dbReference type="RefSeq" id="WP_010024722.1">
    <property type="nucleotide sequence ID" value="NZ_AFVQ02000044.1"/>
</dbReference>
<dbReference type="Pfam" id="PF02754">
    <property type="entry name" value="CCG"/>
    <property type="match status" value="2"/>
</dbReference>
<proteinExistence type="inferred from homology"/>
<dbReference type="STRING" id="1069536.SINU_03580"/>
<comment type="function">
    <text evidence="1">Is involved in L-lactate degradation and allows cells to grow with lactate as the sole carbon source.</text>
</comment>